<name>A0ABV5ZLT4_9BACT</name>
<keyword evidence="3" id="KW-1185">Reference proteome</keyword>
<comment type="caution">
    <text evidence="2">The sequence shown here is derived from an EMBL/GenBank/DDBJ whole genome shotgun (WGS) entry which is preliminary data.</text>
</comment>
<dbReference type="Proteomes" id="UP001589688">
    <property type="component" value="Unassembled WGS sequence"/>
</dbReference>
<evidence type="ECO:0000313" key="2">
    <source>
        <dbReference type="EMBL" id="MFB9898343.1"/>
    </source>
</evidence>
<feature type="signal peptide" evidence="1">
    <location>
        <begin position="1"/>
        <end position="19"/>
    </location>
</feature>
<dbReference type="RefSeq" id="WP_027953068.1">
    <property type="nucleotide sequence ID" value="NZ_JBHLZF010000002.1"/>
</dbReference>
<evidence type="ECO:0000313" key="3">
    <source>
        <dbReference type="Proteomes" id="UP001589688"/>
    </source>
</evidence>
<proteinExistence type="predicted"/>
<accession>A0ABV5ZLT4</accession>
<sequence>MKKLFTFAMAVMTSLSLWAVEDDINEYVNNNANYMGVLSNTRWCDHNIGTTSSMEYGNYYQWGNIHVQGSYNAASYGNMYETINTTDIAGWYSAPNCWDVAMCYGETWIKSLTMVQWQELIDNCTWKWSDDDKVYYVTGPSGTTIVLPAAGYKDGRKAIHAGTDGYYWTTTRNEQNTKEAYCVHFNKDKIEIIPMERAYGLSVRPGIPGFIFDEEADTNPVPLGQYNVFASLKTSFEEDVWRPICVPFTINQEDGHCNLLDIVSKVAVFKGIKDGVAQFETLEIGNGIVCGTPYLVLPASGYNSTMGNRLINGEGTVGAVTEGTATYQGTYTKKVIPAGAYIFDGKNFVKSNGELEAKANTAYLAITESNMPETLACAIDGKVLDENLAGVEMQQSDIKVNVYNLQGMLIRTAVKQHKALDGLQHGVYIINGKKVCK</sequence>
<organism evidence="2 3">
    <name type="scientific">Hallella seregens ATCC 51272</name>
    <dbReference type="NCBI Taxonomy" id="1336250"/>
    <lineage>
        <taxon>Bacteria</taxon>
        <taxon>Pseudomonadati</taxon>
        <taxon>Bacteroidota</taxon>
        <taxon>Bacteroidia</taxon>
        <taxon>Bacteroidales</taxon>
        <taxon>Prevotellaceae</taxon>
        <taxon>Hallella</taxon>
    </lineage>
</organism>
<keyword evidence="1" id="KW-0732">Signal</keyword>
<evidence type="ECO:0000256" key="1">
    <source>
        <dbReference type="SAM" id="SignalP"/>
    </source>
</evidence>
<dbReference type="EMBL" id="JBHLZF010000002">
    <property type="protein sequence ID" value="MFB9898343.1"/>
    <property type="molecule type" value="Genomic_DNA"/>
</dbReference>
<gene>
    <name evidence="2" type="ORF">ACFFK8_11200</name>
</gene>
<feature type="chain" id="PRO_5046633567" evidence="1">
    <location>
        <begin position="20"/>
        <end position="437"/>
    </location>
</feature>
<protein>
    <submittedName>
        <fullName evidence="2">Uncharacterized protein</fullName>
    </submittedName>
</protein>
<reference evidence="2 3" key="1">
    <citation type="submission" date="2024-09" db="EMBL/GenBank/DDBJ databases">
        <authorList>
            <person name="Sun Q."/>
            <person name="Mori K."/>
        </authorList>
    </citation>
    <scope>NUCLEOTIDE SEQUENCE [LARGE SCALE GENOMIC DNA]</scope>
    <source>
        <strain evidence="2 3">ATCC 51272</strain>
    </source>
</reference>